<organism evidence="3 4">
    <name type="scientific">Halalkalibaculum roseum</name>
    <dbReference type="NCBI Taxonomy" id="2709311"/>
    <lineage>
        <taxon>Bacteria</taxon>
        <taxon>Pseudomonadati</taxon>
        <taxon>Balneolota</taxon>
        <taxon>Balneolia</taxon>
        <taxon>Balneolales</taxon>
        <taxon>Balneolaceae</taxon>
        <taxon>Halalkalibaculum</taxon>
    </lineage>
</organism>
<feature type="transmembrane region" description="Helical" evidence="2">
    <location>
        <begin position="514"/>
        <end position="533"/>
    </location>
</feature>
<dbReference type="RefSeq" id="WP_165140865.1">
    <property type="nucleotide sequence ID" value="NZ_JAALLT010000002.1"/>
</dbReference>
<keyword evidence="2" id="KW-0812">Transmembrane</keyword>
<accession>A0A6M1SUK5</accession>
<feature type="transmembrane region" description="Helical" evidence="2">
    <location>
        <begin position="427"/>
        <end position="444"/>
    </location>
</feature>
<dbReference type="PANTHER" id="PTHR16214:SF3">
    <property type="entry name" value="TRANSMEMBRANE PROTEIN 260"/>
    <property type="match status" value="1"/>
</dbReference>
<feature type="transmembrane region" description="Helical" evidence="2">
    <location>
        <begin position="451"/>
        <end position="469"/>
    </location>
</feature>
<dbReference type="InterPro" id="IPR052724">
    <property type="entry name" value="GT117_domain-containing"/>
</dbReference>
<feature type="transmembrane region" description="Helical" evidence="2">
    <location>
        <begin position="285"/>
        <end position="307"/>
    </location>
</feature>
<evidence type="ECO:0000313" key="4">
    <source>
        <dbReference type="Proteomes" id="UP000473278"/>
    </source>
</evidence>
<feature type="transmembrane region" description="Helical" evidence="2">
    <location>
        <begin position="213"/>
        <end position="233"/>
    </location>
</feature>
<evidence type="ECO:0000256" key="2">
    <source>
        <dbReference type="SAM" id="Phobius"/>
    </source>
</evidence>
<feature type="transmembrane region" description="Helical" evidence="2">
    <location>
        <begin position="117"/>
        <end position="138"/>
    </location>
</feature>
<feature type="transmembrane region" description="Helical" evidence="2">
    <location>
        <begin position="481"/>
        <end position="502"/>
    </location>
</feature>
<keyword evidence="2" id="KW-1133">Transmembrane helix</keyword>
<keyword evidence="4" id="KW-1185">Reference proteome</keyword>
<keyword evidence="2" id="KW-0472">Membrane</keyword>
<proteinExistence type="predicted"/>
<keyword evidence="1" id="KW-0175">Coiled coil</keyword>
<feature type="transmembrane region" description="Helical" evidence="2">
    <location>
        <begin position="80"/>
        <end position="97"/>
    </location>
</feature>
<dbReference type="InterPro" id="IPR021280">
    <property type="entry name" value="TMEM260-like"/>
</dbReference>
<dbReference type="Proteomes" id="UP000473278">
    <property type="component" value="Unassembled WGS sequence"/>
</dbReference>
<gene>
    <name evidence="3" type="ORF">G3570_07550</name>
</gene>
<evidence type="ECO:0000256" key="1">
    <source>
        <dbReference type="SAM" id="Coils"/>
    </source>
</evidence>
<sequence>MFSDHKSTNRTLALVTFFATLVLYSITMAPTASFWDSGEFIAVAHGLQVNHPPGAPFYSLLGRLFSMFMPASYVALSINFISALASALTVMLLYLIIVRLVKEFRGAADEMSSIDKIGMYGGALIGAFAFSVTDTFWFNASEAEVYAPSMFFTAIVVWLALKWSEYHDEPYNERWLVLIAYMFGLALGVHLLNLLALFFVALIIYFKKRDFTLLSFAVTGAIASASFLVIYPFTVQMLPGIMENINRASYGLIGPVTFIVLVILSIAGGIYYTHKKNMRVANIVMLSYAMIMIGYSSYSLIFIRSIADPPIDENDPETTQAFISYLEREQYGQTPLLTGNTYDNSMGGIDQQEEVFFPRRYSGSGAHLQQYSNYSSDWDFFIDYQVNHMYIRYFNWNFIGRDSDIQDTGWQAGFTESEHENNPAHNSYFYLPFLLGLFGLIFHFQRDWKRALSVLALFIMTGFAIIVFLNQTPLQPRERDYAYVGSFFAFAIWIGMGGVGMIELVKEHLKSNKTAAYAILGVLFVSIPVLMGFQNFDDHDRSNRYVAPDYAYNLLNSVAPNALIFTNGDNDTFPLWYLQEVEGVRTDVRIVCLSLLNTDWYIKQLRDQWSHESAPLPISLTDEEIEEMTASLSLHQPTTINIPVNKDLLKSAFSGDNTYKETIGVKPDTSLELFREGVDFGMPVDSLDNEVSWYYEGRSAGADGQGNQRYYTQVQDEVILDILKTNNWLRPVYFANTVSTTSQLNLQPYFRFEGKAFRVVPQRHEAGSFGWIEPEIHAERLRNFRFREWNNPDVYFDENIRRMLGNYRYSITELSDKYMAIGKPDSAQKWLRWGEEKIPFNFVDGNSFMNSMILYAYSYARADDSTNALRLSDTGRDKLLEELREQIDEYDVIQGRIVELNEEIKQARMNADMGRQQSLRNRVQQVISQRDNVARDINFAISHLTILQRIYYMFDEDEKAANLVEQVDQITGSRIGLPASEEENRKQFEQFGLN</sequence>
<name>A0A6M1SUK5_9BACT</name>
<protein>
    <submittedName>
        <fullName evidence="3">DUF2723 domain-containing protein</fullName>
    </submittedName>
</protein>
<feature type="transmembrane region" description="Helical" evidence="2">
    <location>
        <begin position="253"/>
        <end position="273"/>
    </location>
</feature>
<comment type="caution">
    <text evidence="3">The sequence shown here is derived from an EMBL/GenBank/DDBJ whole genome shotgun (WGS) entry which is preliminary data.</text>
</comment>
<feature type="transmembrane region" description="Helical" evidence="2">
    <location>
        <begin position="175"/>
        <end position="206"/>
    </location>
</feature>
<dbReference type="PANTHER" id="PTHR16214">
    <property type="entry name" value="TRANSMEMBRANE PROTEIN 260"/>
    <property type="match status" value="1"/>
</dbReference>
<dbReference type="Pfam" id="PF11028">
    <property type="entry name" value="TMEM260-like"/>
    <property type="match status" value="1"/>
</dbReference>
<reference evidence="3 4" key="1">
    <citation type="submission" date="2020-02" db="EMBL/GenBank/DDBJ databases">
        <title>Balneolaceae bacterium YR4-1, complete genome.</title>
        <authorList>
            <person name="Li Y."/>
            <person name="Wu S."/>
        </authorList>
    </citation>
    <scope>NUCLEOTIDE SEQUENCE [LARGE SCALE GENOMIC DNA]</scope>
    <source>
        <strain evidence="3 4">YR4-1</strain>
    </source>
</reference>
<evidence type="ECO:0000313" key="3">
    <source>
        <dbReference type="EMBL" id="NGP76482.1"/>
    </source>
</evidence>
<feature type="coiled-coil region" evidence="1">
    <location>
        <begin position="876"/>
        <end position="917"/>
    </location>
</feature>
<feature type="transmembrane region" description="Helical" evidence="2">
    <location>
        <begin position="12"/>
        <end position="35"/>
    </location>
</feature>
<dbReference type="EMBL" id="JAALLT010000002">
    <property type="protein sequence ID" value="NGP76482.1"/>
    <property type="molecule type" value="Genomic_DNA"/>
</dbReference>
<dbReference type="AlphaFoldDB" id="A0A6M1SUK5"/>